<comment type="caution">
    <text evidence="4">The sequence shown here is derived from an EMBL/GenBank/DDBJ whole genome shotgun (WGS) entry which is preliminary data.</text>
</comment>
<dbReference type="OrthoDB" id="3162439at2759"/>
<dbReference type="AlphaFoldDB" id="A0A7C8V5K6"/>
<protein>
    <recommendedName>
        <fullName evidence="2">T6SS Phospholipase effector Tle1-like catalytic domain-containing protein</fullName>
    </recommendedName>
</protein>
<name>A0A7C8V5K6_ORBOL</name>
<evidence type="ECO:0000313" key="4">
    <source>
        <dbReference type="EMBL" id="KAF3231056.1"/>
    </source>
</evidence>
<gene>
    <name evidence="4" type="ORF">TWF191_007778</name>
    <name evidence="3" type="ORF">TWF679_007422</name>
</gene>
<accession>A0A7C8V5K6</accession>
<proteinExistence type="predicted"/>
<feature type="region of interest" description="Disordered" evidence="1">
    <location>
        <begin position="1"/>
        <end position="84"/>
    </location>
</feature>
<sequence length="573" mass="65612">MATESKPGLWSNDPDAYPTASRDPSVGKDSPPMSPGNGTALPPIPEARQAPPRPHVDTNISNGTEWNEKNGDIETPPGPGRMRKSSTIMSAMTKDSFDLELDPLPYKDAGITEIQVRPKKLVLFFDGTGNKFQGNMSPLKSFGKFRVTNWKVHRLNLKRTFRYQMLDKHDPQVYLYYQPGIGTYVAGEHDFAPGPFSKMKRFIDQSIDQAVGTSFDHHVIQGYQFIMRYYSPGDKIYIFGFSRGAYTARFLTQMVMYVGLLSRGNEEMVPFAYKSFAKFERLRRLKTKRANVIRKHMTHFKETFCRTGVKVHILGLYDTVNSVGRFELPLLRKSFPESQQPAADHVRHAVAIDERRLKFKPSLFAQMQGWRREDHDVKEVWFPGNHADIGGGWTPEEGVPMISDIALAWMLEEVLAIEDKCVGRTSPDRLPWKMDEVEKVFHAAQNQVGVATIHDALKFNGGWSHVGVLSWWVLEVLPLFTRLELEFGRWVPRHWPPNLGFTRDIPDDAVFHESVHRRERAGCGYLPINDGYMACKKSSPDTEHEHCKHCDHRRRSIELGHKGHHHGHFHMHM</sequence>
<dbReference type="InterPro" id="IPR018712">
    <property type="entry name" value="Tle1-like_cat"/>
</dbReference>
<dbReference type="PANTHER" id="PTHR33840:SF2">
    <property type="entry name" value="TLE1 PHOSPHOLIPASE DOMAIN-CONTAINING PROTEIN"/>
    <property type="match status" value="1"/>
</dbReference>
<evidence type="ECO:0000313" key="5">
    <source>
        <dbReference type="Proteomes" id="UP000483672"/>
    </source>
</evidence>
<dbReference type="EMBL" id="WIWT01000043">
    <property type="protein sequence ID" value="KAF3209273.1"/>
    <property type="molecule type" value="Genomic_DNA"/>
</dbReference>
<evidence type="ECO:0000313" key="3">
    <source>
        <dbReference type="EMBL" id="KAF3209273.1"/>
    </source>
</evidence>
<dbReference type="Proteomes" id="UP000483672">
    <property type="component" value="Unassembled WGS sequence"/>
</dbReference>
<dbReference type="PANTHER" id="PTHR33840">
    <property type="match status" value="1"/>
</dbReference>
<evidence type="ECO:0000259" key="2">
    <source>
        <dbReference type="Pfam" id="PF09994"/>
    </source>
</evidence>
<dbReference type="Pfam" id="PF09994">
    <property type="entry name" value="T6SS_Tle1-like_cat"/>
    <property type="match status" value="1"/>
</dbReference>
<reference evidence="4 5" key="1">
    <citation type="submission" date="2019-06" db="EMBL/GenBank/DDBJ databases">
        <authorList>
            <person name="Palmer J.M."/>
        </authorList>
    </citation>
    <scope>NUCLEOTIDE SEQUENCE [LARGE SCALE GENOMIC DNA]</scope>
    <source>
        <strain evidence="4 5">TWF191</strain>
        <strain evidence="3">TWF679</strain>
    </source>
</reference>
<dbReference type="Proteomes" id="UP000614610">
    <property type="component" value="Unassembled WGS sequence"/>
</dbReference>
<evidence type="ECO:0000256" key="1">
    <source>
        <dbReference type="SAM" id="MobiDB-lite"/>
    </source>
</evidence>
<organism evidence="4 5">
    <name type="scientific">Orbilia oligospora</name>
    <name type="common">Nematode-trapping fungus</name>
    <name type="synonym">Arthrobotrys oligospora</name>
    <dbReference type="NCBI Taxonomy" id="2813651"/>
    <lineage>
        <taxon>Eukaryota</taxon>
        <taxon>Fungi</taxon>
        <taxon>Dikarya</taxon>
        <taxon>Ascomycota</taxon>
        <taxon>Pezizomycotina</taxon>
        <taxon>Orbiliomycetes</taxon>
        <taxon>Orbiliales</taxon>
        <taxon>Orbiliaceae</taxon>
        <taxon>Orbilia</taxon>
    </lineage>
</organism>
<feature type="domain" description="T6SS Phospholipase effector Tle1-like catalytic" evidence="2">
    <location>
        <begin position="119"/>
        <end position="413"/>
    </location>
</feature>
<dbReference type="EMBL" id="WIPF01000005">
    <property type="protein sequence ID" value="KAF3231056.1"/>
    <property type="molecule type" value="Genomic_DNA"/>
</dbReference>